<evidence type="ECO:0000256" key="14">
    <source>
        <dbReference type="SAM" id="Phobius"/>
    </source>
</evidence>
<dbReference type="PROSITE" id="PS51384">
    <property type="entry name" value="FAD_FR"/>
    <property type="match status" value="1"/>
</dbReference>
<keyword evidence="7" id="KW-0274">FAD</keyword>
<evidence type="ECO:0000256" key="2">
    <source>
        <dbReference type="ARBA" id="ARBA00004141"/>
    </source>
</evidence>
<comment type="subcellular location">
    <subcellularLocation>
        <location evidence="2">Membrane</location>
        <topology evidence="2">Multi-pass membrane protein</topology>
    </subcellularLocation>
</comment>
<evidence type="ECO:0000256" key="4">
    <source>
        <dbReference type="ARBA" id="ARBA00022692"/>
    </source>
</evidence>
<reference evidence="16" key="1">
    <citation type="submission" date="2024-07" db="EMBL/GenBank/DDBJ databases">
        <authorList>
            <person name="Yu S.T."/>
        </authorList>
    </citation>
    <scope>NUCLEOTIDE SEQUENCE</scope>
    <source>
        <strain evidence="16">R21</strain>
    </source>
</reference>
<keyword evidence="4 14" id="KW-0812">Transmembrane</keyword>
<evidence type="ECO:0000256" key="5">
    <source>
        <dbReference type="ARBA" id="ARBA00022714"/>
    </source>
</evidence>
<keyword evidence="8 14" id="KW-1133">Transmembrane helix</keyword>
<dbReference type="Pfam" id="PF01794">
    <property type="entry name" value="Ferric_reduct"/>
    <property type="match status" value="1"/>
</dbReference>
<feature type="transmembrane region" description="Helical" evidence="14">
    <location>
        <begin position="143"/>
        <end position="165"/>
    </location>
</feature>
<evidence type="ECO:0000256" key="1">
    <source>
        <dbReference type="ARBA" id="ARBA00001974"/>
    </source>
</evidence>
<dbReference type="GO" id="GO:0016020">
    <property type="term" value="C:membrane"/>
    <property type="evidence" value="ECO:0007669"/>
    <property type="project" value="UniProtKB-SubCell"/>
</dbReference>
<accession>A0AB39PIH1</accession>
<organism evidence="16">
    <name type="scientific">Streptomyces sp. R21</name>
    <dbReference type="NCBI Taxonomy" id="3238627"/>
    <lineage>
        <taxon>Bacteria</taxon>
        <taxon>Bacillati</taxon>
        <taxon>Actinomycetota</taxon>
        <taxon>Actinomycetes</taxon>
        <taxon>Kitasatosporales</taxon>
        <taxon>Streptomycetaceae</taxon>
        <taxon>Streptomyces</taxon>
    </lineage>
</organism>
<feature type="domain" description="FAD-binding FR-type" evidence="15">
    <location>
        <begin position="231"/>
        <end position="331"/>
    </location>
</feature>
<dbReference type="InterPro" id="IPR017927">
    <property type="entry name" value="FAD-bd_FR_type"/>
</dbReference>
<feature type="transmembrane region" description="Helical" evidence="14">
    <location>
        <begin position="206"/>
        <end position="226"/>
    </location>
</feature>
<dbReference type="GO" id="GO:0050660">
    <property type="term" value="F:flavin adenine dinucleotide binding"/>
    <property type="evidence" value="ECO:0007669"/>
    <property type="project" value="TreeGrafter"/>
</dbReference>
<proteinExistence type="predicted"/>
<dbReference type="SUPFAM" id="SSF52343">
    <property type="entry name" value="Ferredoxin reductase-like, C-terminal NADP-linked domain"/>
    <property type="match status" value="1"/>
</dbReference>
<evidence type="ECO:0000256" key="13">
    <source>
        <dbReference type="SAM" id="MobiDB-lite"/>
    </source>
</evidence>
<dbReference type="CDD" id="cd06198">
    <property type="entry name" value="FNR_like_3"/>
    <property type="match status" value="1"/>
</dbReference>
<dbReference type="GO" id="GO:0051537">
    <property type="term" value="F:2 iron, 2 sulfur cluster binding"/>
    <property type="evidence" value="ECO:0007669"/>
    <property type="project" value="UniProtKB-KW"/>
</dbReference>
<feature type="transmembrane region" description="Helical" evidence="14">
    <location>
        <begin position="105"/>
        <end position="123"/>
    </location>
</feature>
<keyword evidence="5" id="KW-0001">2Fe-2S</keyword>
<evidence type="ECO:0000259" key="15">
    <source>
        <dbReference type="PROSITE" id="PS51384"/>
    </source>
</evidence>
<dbReference type="PRINTS" id="PR00410">
    <property type="entry name" value="PHEHYDRXLASE"/>
</dbReference>
<keyword evidence="12 14" id="KW-0472">Membrane</keyword>
<dbReference type="AlphaFoldDB" id="A0AB39PIH1"/>
<evidence type="ECO:0000256" key="3">
    <source>
        <dbReference type="ARBA" id="ARBA00022630"/>
    </source>
</evidence>
<dbReference type="InterPro" id="IPR013130">
    <property type="entry name" value="Fe3_Rdtase_TM_dom"/>
</dbReference>
<dbReference type="InterPro" id="IPR001433">
    <property type="entry name" value="OxRdtase_FAD/NAD-bd"/>
</dbReference>
<evidence type="ECO:0000256" key="12">
    <source>
        <dbReference type="ARBA" id="ARBA00023136"/>
    </source>
</evidence>
<dbReference type="GO" id="GO:0016491">
    <property type="term" value="F:oxidoreductase activity"/>
    <property type="evidence" value="ECO:0007669"/>
    <property type="project" value="UniProtKB-KW"/>
</dbReference>
<evidence type="ECO:0000256" key="7">
    <source>
        <dbReference type="ARBA" id="ARBA00022827"/>
    </source>
</evidence>
<sequence>MTTVYEQRATVPRPSRTRRRPRPSPAAPLLALIWAGAAAVIALWWSDTRSVVGTAGWLTDAGRIAGLLSGYGCAVLVALMARVPLLERRIGSDRVARWHAMAGRYTICLLVAHVTLVLFGYAAQDGYGIVHETVSVVFDYPDMLKATIGGLTLFAVGIVSAGAVRRRVSHEFWYYLHLLTYVAVFLAFFHQLTLGSDFVGNVYARAAWYVLYLGTAALLGWFRLLAPVRLNVRHKLRVESVHRESPGVFSVVVRGERLDELGAQSGQFLRWRFLADGLRWTSTPYSLSAPPRPDLLRITVKALGDHSAAIGLLRPGTRVWAEGPYGALTAERRTAPKVLLIAGGVGITPLRALFETLPGGPGDVTLLYRARTAEDLALGAELEAIAQWRGARVLYAVNGADGTRPRFTAESLRAAVPDVAAHDVYLCGPPALARDLYAALHAAGVPDRRIHHESFEL</sequence>
<keyword evidence="11" id="KW-0411">Iron-sulfur</keyword>
<dbReference type="InterPro" id="IPR017938">
    <property type="entry name" value="Riboflavin_synthase-like_b-brl"/>
</dbReference>
<feature type="region of interest" description="Disordered" evidence="13">
    <location>
        <begin position="1"/>
        <end position="24"/>
    </location>
</feature>
<dbReference type="PANTHER" id="PTHR47354:SF8">
    <property type="entry name" value="1,2-PHENYLACETYL-COA EPOXIDASE, SUBUNIT E"/>
    <property type="match status" value="1"/>
</dbReference>
<dbReference type="Pfam" id="PF00175">
    <property type="entry name" value="NAD_binding_1"/>
    <property type="match status" value="1"/>
</dbReference>
<evidence type="ECO:0000256" key="6">
    <source>
        <dbReference type="ARBA" id="ARBA00022723"/>
    </source>
</evidence>
<dbReference type="GO" id="GO:0046872">
    <property type="term" value="F:metal ion binding"/>
    <property type="evidence" value="ECO:0007669"/>
    <property type="project" value="UniProtKB-KW"/>
</dbReference>
<dbReference type="PANTHER" id="PTHR47354">
    <property type="entry name" value="NADH OXIDOREDUCTASE HCR"/>
    <property type="match status" value="1"/>
</dbReference>
<name>A0AB39PIH1_9ACTN</name>
<feature type="transmembrane region" description="Helical" evidence="14">
    <location>
        <begin position="26"/>
        <end position="45"/>
    </location>
</feature>
<evidence type="ECO:0000256" key="9">
    <source>
        <dbReference type="ARBA" id="ARBA00023002"/>
    </source>
</evidence>
<evidence type="ECO:0000256" key="8">
    <source>
        <dbReference type="ARBA" id="ARBA00022989"/>
    </source>
</evidence>
<dbReference type="SUPFAM" id="SSF63380">
    <property type="entry name" value="Riboflavin synthase domain-like"/>
    <property type="match status" value="1"/>
</dbReference>
<comment type="cofactor">
    <cofactor evidence="1">
        <name>FAD</name>
        <dbReference type="ChEBI" id="CHEBI:57692"/>
    </cofactor>
</comment>
<protein>
    <submittedName>
        <fullName evidence="16">Ferric reductase-like transmembrane domain-containing protein</fullName>
    </submittedName>
</protein>
<gene>
    <name evidence="16" type="ORF">AB5J56_36490</name>
</gene>
<feature type="transmembrane region" description="Helical" evidence="14">
    <location>
        <begin position="65"/>
        <end position="85"/>
    </location>
</feature>
<dbReference type="InterPro" id="IPR050415">
    <property type="entry name" value="MRET"/>
</dbReference>
<keyword evidence="10" id="KW-0408">Iron</keyword>
<dbReference type="InterPro" id="IPR039261">
    <property type="entry name" value="FNR_nucleotide-bd"/>
</dbReference>
<evidence type="ECO:0000256" key="11">
    <source>
        <dbReference type="ARBA" id="ARBA00023014"/>
    </source>
</evidence>
<evidence type="ECO:0000313" key="16">
    <source>
        <dbReference type="EMBL" id="XDQ29872.1"/>
    </source>
</evidence>
<evidence type="ECO:0000256" key="10">
    <source>
        <dbReference type="ARBA" id="ARBA00023004"/>
    </source>
</evidence>
<feature type="transmembrane region" description="Helical" evidence="14">
    <location>
        <begin position="172"/>
        <end position="194"/>
    </location>
</feature>
<keyword evidence="3" id="KW-0285">Flavoprotein</keyword>
<dbReference type="RefSeq" id="WP_369239289.1">
    <property type="nucleotide sequence ID" value="NZ_CP163435.1"/>
</dbReference>
<dbReference type="Gene3D" id="2.40.30.10">
    <property type="entry name" value="Translation factors"/>
    <property type="match status" value="1"/>
</dbReference>
<dbReference type="Gene3D" id="3.40.50.80">
    <property type="entry name" value="Nucleotide-binding domain of ferredoxin-NADP reductase (FNR) module"/>
    <property type="match status" value="1"/>
</dbReference>
<dbReference type="EMBL" id="CP163435">
    <property type="protein sequence ID" value="XDQ29872.1"/>
    <property type="molecule type" value="Genomic_DNA"/>
</dbReference>
<keyword evidence="9" id="KW-0560">Oxidoreductase</keyword>
<keyword evidence="6" id="KW-0479">Metal-binding</keyword>